<keyword evidence="1" id="KW-0812">Transmembrane</keyword>
<keyword evidence="1" id="KW-1133">Transmembrane helix</keyword>
<dbReference type="Proteomes" id="UP000218542">
    <property type="component" value="Unassembled WGS sequence"/>
</dbReference>
<gene>
    <name evidence="2" type="ORF">SCALIN_C04_0144</name>
</gene>
<proteinExistence type="predicted"/>
<keyword evidence="1" id="KW-0472">Membrane</keyword>
<feature type="transmembrane region" description="Helical" evidence="1">
    <location>
        <begin position="99"/>
        <end position="119"/>
    </location>
</feature>
<feature type="transmembrane region" description="Helical" evidence="1">
    <location>
        <begin position="35"/>
        <end position="59"/>
    </location>
</feature>
<evidence type="ECO:0000256" key="1">
    <source>
        <dbReference type="SAM" id="Phobius"/>
    </source>
</evidence>
<keyword evidence="3" id="KW-1185">Reference proteome</keyword>
<dbReference type="RefSeq" id="WP_096892791.1">
    <property type="nucleotide sequence ID" value="NZ_BAOS01000004.1"/>
</dbReference>
<dbReference type="EMBL" id="BAOS01000004">
    <property type="protein sequence ID" value="GAX59656.1"/>
    <property type="molecule type" value="Genomic_DNA"/>
</dbReference>
<feature type="transmembrane region" description="Helical" evidence="1">
    <location>
        <begin position="7"/>
        <end position="29"/>
    </location>
</feature>
<evidence type="ECO:0000313" key="3">
    <source>
        <dbReference type="Proteomes" id="UP000218542"/>
    </source>
</evidence>
<dbReference type="AlphaFoldDB" id="A0A286TUV4"/>
<evidence type="ECO:0000313" key="2">
    <source>
        <dbReference type="EMBL" id="GAX59656.1"/>
    </source>
</evidence>
<feature type="transmembrane region" description="Helical" evidence="1">
    <location>
        <begin position="131"/>
        <end position="153"/>
    </location>
</feature>
<dbReference type="OrthoDB" id="9786463at2"/>
<organism evidence="2 3">
    <name type="scientific">Candidatus Scalindua japonica</name>
    <dbReference type="NCBI Taxonomy" id="1284222"/>
    <lineage>
        <taxon>Bacteria</taxon>
        <taxon>Pseudomonadati</taxon>
        <taxon>Planctomycetota</taxon>
        <taxon>Candidatus Brocadiia</taxon>
        <taxon>Candidatus Brocadiales</taxon>
        <taxon>Candidatus Scalinduaceae</taxon>
        <taxon>Candidatus Scalindua</taxon>
    </lineage>
</organism>
<reference evidence="3" key="1">
    <citation type="journal article" date="2017" name="Environ. Microbiol. Rep.">
        <title>Genetic Diversity of Marine Anaerobic Ammonium-Oxidizing Bacteria as Revealed by Genomic and Proteomic Analyses of 'Candidatus Scalindua japonica'.</title>
        <authorList>
            <person name="Oshiki M."/>
            <person name="Mizuto K."/>
            <person name="Kimura Z."/>
            <person name="Kindaichi T."/>
            <person name="Satoh H."/>
            <person name="Okabe S."/>
        </authorList>
    </citation>
    <scope>NUCLEOTIDE SEQUENCE [LARGE SCALE GENOMIC DNA]</scope>
    <source>
        <strain evidence="3">husup-a2</strain>
    </source>
</reference>
<feature type="transmembrane region" description="Helical" evidence="1">
    <location>
        <begin position="71"/>
        <end position="93"/>
    </location>
</feature>
<sequence length="158" mass="16828">MKESLKTGVTFGLTSGTITTLGLMIGLYSGTHSRAVVIGGILTIAIADSLSDALGIHISEEADHTRTTVQVWAATIATFLSKLYAITFVIPVLLFDLPIAININLICGISLLTILSYYLAKSQGAKPWKVISEHITITIVVVALTHFLGKLIAKYVGS</sequence>
<evidence type="ECO:0008006" key="4">
    <source>
        <dbReference type="Google" id="ProtNLM"/>
    </source>
</evidence>
<name>A0A286TUV4_9BACT</name>
<protein>
    <recommendedName>
        <fullName evidence="4">VIT family protein</fullName>
    </recommendedName>
</protein>
<accession>A0A286TUV4</accession>
<comment type="caution">
    <text evidence="2">The sequence shown here is derived from an EMBL/GenBank/DDBJ whole genome shotgun (WGS) entry which is preliminary data.</text>
</comment>